<dbReference type="OrthoDB" id="407298at2759"/>
<reference evidence="10 11" key="1">
    <citation type="submission" date="2016-03" db="EMBL/GenBank/DDBJ databases">
        <authorList>
            <person name="Ploux O."/>
        </authorList>
    </citation>
    <scope>NUCLEOTIDE SEQUENCE [LARGE SCALE GENOMIC DNA]</scope>
    <source>
        <strain evidence="10 11">UAMH 11012</strain>
    </source>
</reference>
<name>A0A1L7WQM0_9HELO</name>
<evidence type="ECO:0000256" key="3">
    <source>
        <dbReference type="ARBA" id="ARBA00022617"/>
    </source>
</evidence>
<keyword evidence="5" id="KW-0560">Oxidoreductase</keyword>
<organism evidence="10 11">
    <name type="scientific">Phialocephala subalpina</name>
    <dbReference type="NCBI Taxonomy" id="576137"/>
    <lineage>
        <taxon>Eukaryota</taxon>
        <taxon>Fungi</taxon>
        <taxon>Dikarya</taxon>
        <taxon>Ascomycota</taxon>
        <taxon>Pezizomycotina</taxon>
        <taxon>Leotiomycetes</taxon>
        <taxon>Helotiales</taxon>
        <taxon>Mollisiaceae</taxon>
        <taxon>Phialocephala</taxon>
        <taxon>Phialocephala fortinii species complex</taxon>
    </lineage>
</organism>
<keyword evidence="6" id="KW-0408">Iron</keyword>
<dbReference type="Proteomes" id="UP000184330">
    <property type="component" value="Unassembled WGS sequence"/>
</dbReference>
<dbReference type="SUPFAM" id="SSF47571">
    <property type="entry name" value="Cloroperoxidase"/>
    <property type="match status" value="1"/>
</dbReference>
<dbReference type="AlphaFoldDB" id="A0A1L7WQM0"/>
<accession>A0A1L7WQM0</accession>
<dbReference type="PANTHER" id="PTHR33577:SF1">
    <property type="entry name" value="HEME HALOPEROXIDASE FAMILY PROFILE DOMAIN-CONTAINING PROTEIN"/>
    <property type="match status" value="1"/>
</dbReference>
<gene>
    <name evidence="10" type="ORF">PAC_04956</name>
</gene>
<evidence type="ECO:0000256" key="8">
    <source>
        <dbReference type="SAM" id="SignalP"/>
    </source>
</evidence>
<feature type="signal peptide" evidence="8">
    <location>
        <begin position="1"/>
        <end position="20"/>
    </location>
</feature>
<proteinExistence type="inferred from homology"/>
<evidence type="ECO:0000256" key="2">
    <source>
        <dbReference type="ARBA" id="ARBA00022559"/>
    </source>
</evidence>
<keyword evidence="3" id="KW-0349">Heme</keyword>
<protein>
    <recommendedName>
        <fullName evidence="9">Heme haloperoxidase family profile domain-containing protein</fullName>
    </recommendedName>
</protein>
<evidence type="ECO:0000256" key="4">
    <source>
        <dbReference type="ARBA" id="ARBA00022723"/>
    </source>
</evidence>
<evidence type="ECO:0000259" key="9">
    <source>
        <dbReference type="PROSITE" id="PS51405"/>
    </source>
</evidence>
<evidence type="ECO:0000256" key="5">
    <source>
        <dbReference type="ARBA" id="ARBA00023002"/>
    </source>
</evidence>
<dbReference type="InterPro" id="IPR000028">
    <property type="entry name" value="Chloroperoxidase"/>
</dbReference>
<evidence type="ECO:0000256" key="7">
    <source>
        <dbReference type="ARBA" id="ARBA00025795"/>
    </source>
</evidence>
<evidence type="ECO:0000313" key="11">
    <source>
        <dbReference type="Proteomes" id="UP000184330"/>
    </source>
</evidence>
<dbReference type="PROSITE" id="PS51405">
    <property type="entry name" value="HEME_HALOPEROXIDASE"/>
    <property type="match status" value="1"/>
</dbReference>
<dbReference type="PANTHER" id="PTHR33577">
    <property type="entry name" value="STERIGMATOCYSTIN BIOSYNTHESIS PEROXIDASE STCC-RELATED"/>
    <property type="match status" value="1"/>
</dbReference>
<keyword evidence="8" id="KW-0732">Signal</keyword>
<sequence>MKATLLSLAVLAMTATEVVAFPAIGAEHAQKIAESQRGKRSTLARSPRKKRVTFDAASQYTSTTGAHAFVPPNFAAGDVRGPCPGLNAAANHGYIPHNGVGTLGNFVNGTNEAYGMALDLGGFLAVYGSVFDGNLLGYSIGGPTSNSQLPLNNLLGLTGAPQGLSGSHNKYEADTSPTRGDLYLYGNNYEVQVPQFQHYYDALIEGVDADTQYANLIDYRIARFNDSITRNPYFFYSPFAGVLVSPAGFSFPVRMMANHSETFPEGSLSKEQLMSFFAITGKSGNFKYTVGHERIPDNWYKRAIGDEYTIPGFLADVLDFGEKYPPLLDVGGNTGKVDSFTFVDLGSLTKGVFAAGDLLHGNNLECYGLQVSQAALPDILGGAETDIGDLTQVLKPLSDTVAERLLGLGCPKLDGIDKSQYNIFPGYNNCPNGCSGYKA</sequence>
<feature type="domain" description="Heme haloperoxidase family profile" evidence="9">
    <location>
        <begin position="65"/>
        <end position="315"/>
    </location>
</feature>
<keyword evidence="4" id="KW-0479">Metal-binding</keyword>
<comment type="similarity">
    <text evidence="7">Belongs to the chloroperoxidase family.</text>
</comment>
<dbReference type="EMBL" id="FJOG01000006">
    <property type="protein sequence ID" value="CZR55070.1"/>
    <property type="molecule type" value="Genomic_DNA"/>
</dbReference>
<dbReference type="GO" id="GO:0004601">
    <property type="term" value="F:peroxidase activity"/>
    <property type="evidence" value="ECO:0007669"/>
    <property type="project" value="UniProtKB-KW"/>
</dbReference>
<dbReference type="GO" id="GO:0046872">
    <property type="term" value="F:metal ion binding"/>
    <property type="evidence" value="ECO:0007669"/>
    <property type="project" value="UniProtKB-KW"/>
</dbReference>
<evidence type="ECO:0000256" key="1">
    <source>
        <dbReference type="ARBA" id="ARBA00001970"/>
    </source>
</evidence>
<evidence type="ECO:0000256" key="6">
    <source>
        <dbReference type="ARBA" id="ARBA00023004"/>
    </source>
</evidence>
<feature type="chain" id="PRO_5012634567" description="Heme haloperoxidase family profile domain-containing protein" evidence="8">
    <location>
        <begin position="21"/>
        <end position="439"/>
    </location>
</feature>
<evidence type="ECO:0000313" key="10">
    <source>
        <dbReference type="EMBL" id="CZR55070.1"/>
    </source>
</evidence>
<dbReference type="Pfam" id="PF01328">
    <property type="entry name" value="Peroxidase_2"/>
    <property type="match status" value="1"/>
</dbReference>
<dbReference type="InterPro" id="IPR036851">
    <property type="entry name" value="Chloroperoxidase-like_sf"/>
</dbReference>
<dbReference type="Gene3D" id="1.10.489.10">
    <property type="entry name" value="Chloroperoxidase-like"/>
    <property type="match status" value="1"/>
</dbReference>
<comment type="cofactor">
    <cofactor evidence="1">
        <name>heme b</name>
        <dbReference type="ChEBI" id="CHEBI:60344"/>
    </cofactor>
</comment>
<keyword evidence="2" id="KW-0575">Peroxidase</keyword>
<keyword evidence="11" id="KW-1185">Reference proteome</keyword>